<comment type="caution">
    <text evidence="4">The sequence shown here is derived from an EMBL/GenBank/DDBJ whole genome shotgun (WGS) entry which is preliminary data.</text>
</comment>
<proteinExistence type="predicted"/>
<dbReference type="Gene3D" id="3.40.47.10">
    <property type="match status" value="1"/>
</dbReference>
<keyword evidence="2" id="KW-0597">Phosphoprotein</keyword>
<dbReference type="InterPro" id="IPR050091">
    <property type="entry name" value="PKS_NRPS_Biosynth_Enz"/>
</dbReference>
<evidence type="ECO:0000313" key="4">
    <source>
        <dbReference type="EMBL" id="KAK8850862.1"/>
    </source>
</evidence>
<reference evidence="4 5" key="1">
    <citation type="journal article" date="2024" name="IMA Fungus">
        <title>Apiospora arundinis, a panoply of carbohydrate-active enzymes and secondary metabolites.</title>
        <authorList>
            <person name="Sorensen T."/>
            <person name="Petersen C."/>
            <person name="Muurmann A.T."/>
            <person name="Christiansen J.V."/>
            <person name="Brundto M.L."/>
            <person name="Overgaard C.K."/>
            <person name="Boysen A.T."/>
            <person name="Wollenberg R.D."/>
            <person name="Larsen T.O."/>
            <person name="Sorensen J.L."/>
            <person name="Nielsen K.L."/>
            <person name="Sondergaard T.E."/>
        </authorList>
    </citation>
    <scope>NUCLEOTIDE SEQUENCE [LARGE SCALE GENOMIC DNA]</scope>
    <source>
        <strain evidence="4 5">AAU 773</strain>
    </source>
</reference>
<dbReference type="InterPro" id="IPR020841">
    <property type="entry name" value="PKS_Beta-ketoAc_synthase_dom"/>
</dbReference>
<dbReference type="PROSITE" id="PS52004">
    <property type="entry name" value="KS3_2"/>
    <property type="match status" value="1"/>
</dbReference>
<dbReference type="SMART" id="SM00825">
    <property type="entry name" value="PKS_KS"/>
    <property type="match status" value="1"/>
</dbReference>
<dbReference type="PANTHER" id="PTHR43775">
    <property type="entry name" value="FATTY ACID SYNTHASE"/>
    <property type="match status" value="1"/>
</dbReference>
<gene>
    <name evidence="4" type="ORF">PGQ11_013341</name>
</gene>
<dbReference type="Proteomes" id="UP001390339">
    <property type="component" value="Unassembled WGS sequence"/>
</dbReference>
<keyword evidence="5" id="KW-1185">Reference proteome</keyword>
<accession>A0ABR2HNX9</accession>
<dbReference type="PANTHER" id="PTHR43775:SF29">
    <property type="entry name" value="ASPERFURANONE POLYKETIDE SYNTHASE AFOG-RELATED"/>
    <property type="match status" value="1"/>
</dbReference>
<evidence type="ECO:0000259" key="3">
    <source>
        <dbReference type="PROSITE" id="PS52004"/>
    </source>
</evidence>
<dbReference type="EMBL" id="JAPCWZ010000009">
    <property type="protein sequence ID" value="KAK8850862.1"/>
    <property type="molecule type" value="Genomic_DNA"/>
</dbReference>
<dbReference type="SUPFAM" id="SSF53901">
    <property type="entry name" value="Thiolase-like"/>
    <property type="match status" value="1"/>
</dbReference>
<evidence type="ECO:0000313" key="5">
    <source>
        <dbReference type="Proteomes" id="UP001390339"/>
    </source>
</evidence>
<dbReference type="InterPro" id="IPR014030">
    <property type="entry name" value="Ketoacyl_synth_N"/>
</dbReference>
<dbReference type="Pfam" id="PF00109">
    <property type="entry name" value="ketoacyl-synt"/>
    <property type="match status" value="1"/>
</dbReference>
<name>A0ABR2HNX9_9PEZI</name>
<sequence>MEDRTDSELDGHDGDDIAVCGFSIKFPQDATTPEAFWKIMMDRRCAMTEFPPDRLNIDGFHSKKQKLNTLPLRGGHFIQDDLAAFDADFFSIAPTEASAMDPMQRWLLETAYRALENAGIPMESVSGTPTAVYTGSFSGDYSLQLSRDPENPPPYAPQHRARLRLLKYGHGP</sequence>
<keyword evidence="1" id="KW-0596">Phosphopantetheine</keyword>
<dbReference type="CDD" id="cd00833">
    <property type="entry name" value="PKS"/>
    <property type="match status" value="1"/>
</dbReference>
<organism evidence="4 5">
    <name type="scientific">Apiospora arundinis</name>
    <dbReference type="NCBI Taxonomy" id="335852"/>
    <lineage>
        <taxon>Eukaryota</taxon>
        <taxon>Fungi</taxon>
        <taxon>Dikarya</taxon>
        <taxon>Ascomycota</taxon>
        <taxon>Pezizomycotina</taxon>
        <taxon>Sordariomycetes</taxon>
        <taxon>Xylariomycetidae</taxon>
        <taxon>Amphisphaeriales</taxon>
        <taxon>Apiosporaceae</taxon>
        <taxon>Apiospora</taxon>
    </lineage>
</organism>
<protein>
    <submittedName>
        <fullName evidence="4">Polyketide synthase</fullName>
    </submittedName>
</protein>
<evidence type="ECO:0000256" key="2">
    <source>
        <dbReference type="ARBA" id="ARBA00022553"/>
    </source>
</evidence>
<evidence type="ECO:0000256" key="1">
    <source>
        <dbReference type="ARBA" id="ARBA00022450"/>
    </source>
</evidence>
<dbReference type="InterPro" id="IPR016039">
    <property type="entry name" value="Thiolase-like"/>
</dbReference>
<feature type="domain" description="Ketosynthase family 3 (KS3)" evidence="3">
    <location>
        <begin position="14"/>
        <end position="172"/>
    </location>
</feature>